<gene>
    <name evidence="1" type="ORF">A2370_02980</name>
</gene>
<reference evidence="1 2" key="1">
    <citation type="journal article" date="2016" name="Nat. Commun.">
        <title>Thousands of microbial genomes shed light on interconnected biogeochemical processes in an aquifer system.</title>
        <authorList>
            <person name="Anantharaman K."/>
            <person name="Brown C.T."/>
            <person name="Hug L.A."/>
            <person name="Sharon I."/>
            <person name="Castelle C.J."/>
            <person name="Probst A.J."/>
            <person name="Thomas B.C."/>
            <person name="Singh A."/>
            <person name="Wilkins M.J."/>
            <person name="Karaoz U."/>
            <person name="Brodie E.L."/>
            <person name="Williams K.H."/>
            <person name="Hubbard S.S."/>
            <person name="Banfield J.F."/>
        </authorList>
    </citation>
    <scope>NUCLEOTIDE SEQUENCE [LARGE SCALE GENOMIC DNA]</scope>
</reference>
<dbReference type="Pfam" id="PF13692">
    <property type="entry name" value="Glyco_trans_1_4"/>
    <property type="match status" value="1"/>
</dbReference>
<sequence length="348" mass="40021">MKLLIITQKVDINDPILGFFHRWIEEFAKHGEKVTVICLQQGEYHLPAEVRVLSLGKENGQSRLKYLWNFYKYLWQERKNYDKVFVHMNPVYIILAGWWWQLANKLVFLWYTHRQVDLKLRIAEKFVNKIFTAAPESFTLVSKKVCVVGHGIDVGAFACPIRNIDNQKINLLHVGRITRIKNCDIFIEAVRLLRENYQRSVKAVFIGEAVTVDDVVYKQKLLNQINQSGLDGVVEFRGSVANREMREQYCMADLTVNLTPTGGIDKSVLESMAAGAPVLTSNQAFRYYFGEYASTLLFIERDAGDLASKIAELVFNKDFQQIGVNLKKIVSERSDVKNLIKKMVSQMS</sequence>
<evidence type="ECO:0000313" key="2">
    <source>
        <dbReference type="Proteomes" id="UP000176222"/>
    </source>
</evidence>
<protein>
    <recommendedName>
        <fullName evidence="3">Glycosyl transferase family 1 domain-containing protein</fullName>
    </recommendedName>
</protein>
<evidence type="ECO:0000313" key="1">
    <source>
        <dbReference type="EMBL" id="OHA59123.1"/>
    </source>
</evidence>
<name>A0A1G2QFD6_9BACT</name>
<dbReference type="PANTHER" id="PTHR12526:SF637">
    <property type="entry name" value="GLYCOSYLTRANSFERASE EPSF-RELATED"/>
    <property type="match status" value="1"/>
</dbReference>
<dbReference type="AlphaFoldDB" id="A0A1G2QFD6"/>
<proteinExistence type="predicted"/>
<dbReference type="EMBL" id="MHTH01000005">
    <property type="protein sequence ID" value="OHA59123.1"/>
    <property type="molecule type" value="Genomic_DNA"/>
</dbReference>
<dbReference type="Gene3D" id="3.40.50.2000">
    <property type="entry name" value="Glycogen Phosphorylase B"/>
    <property type="match status" value="2"/>
</dbReference>
<dbReference type="PANTHER" id="PTHR12526">
    <property type="entry name" value="GLYCOSYLTRANSFERASE"/>
    <property type="match status" value="1"/>
</dbReference>
<dbReference type="STRING" id="1802436.A2370_02980"/>
<evidence type="ECO:0008006" key="3">
    <source>
        <dbReference type="Google" id="ProtNLM"/>
    </source>
</evidence>
<accession>A0A1G2QFD6</accession>
<dbReference type="Proteomes" id="UP000176222">
    <property type="component" value="Unassembled WGS sequence"/>
</dbReference>
<organism evidence="1 2">
    <name type="scientific">Candidatus Vogelbacteria bacterium RIFOXYB1_FULL_42_16</name>
    <dbReference type="NCBI Taxonomy" id="1802436"/>
    <lineage>
        <taxon>Bacteria</taxon>
        <taxon>Candidatus Vogeliibacteriota</taxon>
    </lineage>
</organism>
<dbReference type="SUPFAM" id="SSF53756">
    <property type="entry name" value="UDP-Glycosyltransferase/glycogen phosphorylase"/>
    <property type="match status" value="1"/>
</dbReference>
<comment type="caution">
    <text evidence="1">The sequence shown here is derived from an EMBL/GenBank/DDBJ whole genome shotgun (WGS) entry which is preliminary data.</text>
</comment>
<dbReference type="CDD" id="cd03801">
    <property type="entry name" value="GT4_PimA-like"/>
    <property type="match status" value="1"/>
</dbReference>